<evidence type="ECO:0000259" key="6">
    <source>
        <dbReference type="SMART" id="SM00670"/>
    </source>
</evidence>
<dbReference type="Pfam" id="PF02562">
    <property type="entry name" value="PhoH"/>
    <property type="match status" value="1"/>
</dbReference>
<evidence type="ECO:0000313" key="7">
    <source>
        <dbReference type="EMBL" id="GAP42305.1"/>
    </source>
</evidence>
<evidence type="ECO:0000256" key="4">
    <source>
        <dbReference type="ARBA" id="ARBA00046345"/>
    </source>
</evidence>
<sequence>MAKKKLKADEGNGNPESKKKTTSKTRQARVIKPFETIRPGKKGISHKPSDVLPISLSDVKPFHDAGAAEKNGQETPHRSEFIQMEEFPAKHGSTDYSPAHKPAVKKAPVKTTKVKRDSKKKKIFVLDTSVILYNHDSINNFEDNDVAIPITVLEELDNFKKGNDTKNFEAREFIRIIDSLSDNATLTDWIPLVKSKGGMFKVVMNERSDLDARQIFDDNKPDHRILNAALSLVQEYPDRKVILVSKDINLRLKAKSLNLTAEDFLTGKIKDVEGLYTGISTINNLSSRIIDKLYQSGYCLPRDIGVKNPVPNHYYILRNTNTSALACYNALTRRIERLEKRSAFRITPRNAEQVFAMHAILNPDVKLVTLQGVAGTGKTLLALAAALEQKRNFKQVFLARPIVPLSNKDIGYLPGDIKSKINPYMEPLYDNLKFIQSQYSEKDKEYKNITDSLENEKLVIQPLAYIRGRSISNVCFIIDEAQNLTPHEVKTIITRAGQGTKIIFTGDIYQIDTPYLDAQSNGLSYLIDKVKHHSIYAHVRLEKGERSELANLANDLL</sequence>
<dbReference type="AlphaFoldDB" id="A0A0S7BXK9"/>
<keyword evidence="3" id="KW-0067">ATP-binding</keyword>
<feature type="compositionally biased region" description="Basic residues" evidence="5">
    <location>
        <begin position="20"/>
        <end position="29"/>
    </location>
</feature>
<dbReference type="InterPro" id="IPR029060">
    <property type="entry name" value="PIN-like_dom_sf"/>
</dbReference>
<evidence type="ECO:0000256" key="5">
    <source>
        <dbReference type="SAM" id="MobiDB-lite"/>
    </source>
</evidence>
<dbReference type="Gene3D" id="3.40.50.300">
    <property type="entry name" value="P-loop containing nucleotide triphosphate hydrolases"/>
    <property type="match status" value="1"/>
</dbReference>
<evidence type="ECO:0000256" key="1">
    <source>
        <dbReference type="ARBA" id="ARBA00010393"/>
    </source>
</evidence>
<keyword evidence="2" id="KW-0547">Nucleotide-binding</keyword>
<name>A0A0S7BXK9_9BACT</name>
<dbReference type="GO" id="GO:0005524">
    <property type="term" value="F:ATP binding"/>
    <property type="evidence" value="ECO:0007669"/>
    <property type="project" value="UniProtKB-KW"/>
</dbReference>
<dbReference type="Pfam" id="PF13638">
    <property type="entry name" value="PIN_4"/>
    <property type="match status" value="1"/>
</dbReference>
<feature type="compositionally biased region" description="Basic residues" evidence="5">
    <location>
        <begin position="102"/>
        <end position="112"/>
    </location>
</feature>
<dbReference type="Gene3D" id="3.40.50.1010">
    <property type="entry name" value="5'-nuclease"/>
    <property type="match status" value="1"/>
</dbReference>
<proteinExistence type="inferred from homology"/>
<dbReference type="PATRIC" id="fig|1678841.3.peg.495"/>
<evidence type="ECO:0000313" key="8">
    <source>
        <dbReference type="Proteomes" id="UP000053091"/>
    </source>
</evidence>
<evidence type="ECO:0000256" key="2">
    <source>
        <dbReference type="ARBA" id="ARBA00022741"/>
    </source>
</evidence>
<gene>
    <name evidence="7" type="ORF">TBC1_11434</name>
</gene>
<dbReference type="PANTHER" id="PTHR30473">
    <property type="entry name" value="PROTEIN PHOH"/>
    <property type="match status" value="1"/>
</dbReference>
<dbReference type="InterPro" id="IPR002716">
    <property type="entry name" value="PIN_dom"/>
</dbReference>
<dbReference type="GO" id="GO:0005829">
    <property type="term" value="C:cytosol"/>
    <property type="evidence" value="ECO:0007669"/>
    <property type="project" value="TreeGrafter"/>
</dbReference>
<dbReference type="InterPro" id="IPR051451">
    <property type="entry name" value="PhoH2-like"/>
</dbReference>
<dbReference type="SUPFAM" id="SSF88723">
    <property type="entry name" value="PIN domain-like"/>
    <property type="match status" value="1"/>
</dbReference>
<dbReference type="InterPro" id="IPR003714">
    <property type="entry name" value="PhoH"/>
</dbReference>
<dbReference type="SMART" id="SM00670">
    <property type="entry name" value="PINc"/>
    <property type="match status" value="1"/>
</dbReference>
<dbReference type="Proteomes" id="UP000053091">
    <property type="component" value="Unassembled WGS sequence"/>
</dbReference>
<evidence type="ECO:0000256" key="3">
    <source>
        <dbReference type="ARBA" id="ARBA00022840"/>
    </source>
</evidence>
<dbReference type="PANTHER" id="PTHR30473:SF2">
    <property type="entry name" value="PIN DOMAIN-CONTAINING PROTEIN"/>
    <property type="match status" value="1"/>
</dbReference>
<feature type="domain" description="PIN" evidence="6">
    <location>
        <begin position="122"/>
        <end position="252"/>
    </location>
</feature>
<feature type="region of interest" description="Disordered" evidence="5">
    <location>
        <begin position="1"/>
        <end position="56"/>
    </location>
</feature>
<reference evidence="7" key="1">
    <citation type="journal article" date="2015" name="Genome Announc.">
        <title>Draft Genome Sequence of Bacteroidales Strain TBC1, a Novel Isolate from a Methanogenic Wastewater Treatment System.</title>
        <authorList>
            <person name="Tourlousse D.M."/>
            <person name="Matsuura N."/>
            <person name="Sun L."/>
            <person name="Toyonaga M."/>
            <person name="Kuroda K."/>
            <person name="Ohashi A."/>
            <person name="Cruz R."/>
            <person name="Yamaguchi T."/>
            <person name="Sekiguchi Y."/>
        </authorList>
    </citation>
    <scope>NUCLEOTIDE SEQUENCE [LARGE SCALE GENOMIC DNA]</scope>
    <source>
        <strain evidence="7">TBC1</strain>
    </source>
</reference>
<comment type="similarity">
    <text evidence="1">Belongs to the PhoH family.</text>
</comment>
<keyword evidence="8" id="KW-1185">Reference proteome</keyword>
<protein>
    <submittedName>
        <fullName evidence="7">Predicted ribonuclease YlaK, contains NYN-type RNase and PhoH-family ATPase domains</fullName>
    </submittedName>
</protein>
<comment type="similarity">
    <text evidence="4">In the N-terminal section; belongs to the PINc/VapC protein family.</text>
</comment>
<dbReference type="EMBL" id="DF968182">
    <property type="protein sequence ID" value="GAP42305.1"/>
    <property type="molecule type" value="Genomic_DNA"/>
</dbReference>
<dbReference type="SUPFAM" id="SSF52540">
    <property type="entry name" value="P-loop containing nucleoside triphosphate hydrolases"/>
    <property type="match status" value="1"/>
</dbReference>
<dbReference type="CDD" id="cd09883">
    <property type="entry name" value="PIN_VapC_PhoHL-ATPase"/>
    <property type="match status" value="1"/>
</dbReference>
<dbReference type="InterPro" id="IPR027417">
    <property type="entry name" value="P-loop_NTPase"/>
</dbReference>
<accession>A0A0S7BXK9</accession>
<feature type="region of interest" description="Disordered" evidence="5">
    <location>
        <begin position="91"/>
        <end position="112"/>
    </location>
</feature>
<organism evidence="7">
    <name type="scientific">Lentimicrobium saccharophilum</name>
    <dbReference type="NCBI Taxonomy" id="1678841"/>
    <lineage>
        <taxon>Bacteria</taxon>
        <taxon>Pseudomonadati</taxon>
        <taxon>Bacteroidota</taxon>
        <taxon>Bacteroidia</taxon>
        <taxon>Bacteroidales</taxon>
        <taxon>Lentimicrobiaceae</taxon>
        <taxon>Lentimicrobium</taxon>
    </lineage>
</organism>
<dbReference type="FunFam" id="3.40.50.300:FF:000013">
    <property type="entry name" value="PhoH family ATPase"/>
    <property type="match status" value="1"/>
</dbReference>